<evidence type="ECO:0000313" key="1">
    <source>
        <dbReference type="EMBL" id="MFC0563251.1"/>
    </source>
</evidence>
<evidence type="ECO:0000313" key="2">
    <source>
        <dbReference type="Proteomes" id="UP001589894"/>
    </source>
</evidence>
<protein>
    <submittedName>
        <fullName evidence="1">Uncharacterized protein</fullName>
    </submittedName>
</protein>
<accession>A0ABV6NR49</accession>
<dbReference type="Proteomes" id="UP001589894">
    <property type="component" value="Unassembled WGS sequence"/>
</dbReference>
<organism evidence="1 2">
    <name type="scientific">Plantactinospora siamensis</name>
    <dbReference type="NCBI Taxonomy" id="555372"/>
    <lineage>
        <taxon>Bacteria</taxon>
        <taxon>Bacillati</taxon>
        <taxon>Actinomycetota</taxon>
        <taxon>Actinomycetes</taxon>
        <taxon>Micromonosporales</taxon>
        <taxon>Micromonosporaceae</taxon>
        <taxon>Plantactinospora</taxon>
    </lineage>
</organism>
<proteinExistence type="predicted"/>
<comment type="caution">
    <text evidence="1">The sequence shown here is derived from an EMBL/GenBank/DDBJ whole genome shotgun (WGS) entry which is preliminary data.</text>
</comment>
<sequence>MSMMNRIRNRRDASRRARAIDRALQSAPTPSFANEIMLAQLRQFR</sequence>
<gene>
    <name evidence="1" type="ORF">ACFFHU_03590</name>
</gene>
<dbReference type="EMBL" id="JBHLUE010000002">
    <property type="protein sequence ID" value="MFC0563251.1"/>
    <property type="molecule type" value="Genomic_DNA"/>
</dbReference>
<name>A0ABV6NR49_9ACTN</name>
<dbReference type="RefSeq" id="WP_377335600.1">
    <property type="nucleotide sequence ID" value="NZ_JBHLUE010000002.1"/>
</dbReference>
<reference evidence="1 2" key="1">
    <citation type="submission" date="2024-09" db="EMBL/GenBank/DDBJ databases">
        <authorList>
            <person name="Sun Q."/>
            <person name="Mori K."/>
        </authorList>
    </citation>
    <scope>NUCLEOTIDE SEQUENCE [LARGE SCALE GENOMIC DNA]</scope>
    <source>
        <strain evidence="1 2">TBRC 2205</strain>
    </source>
</reference>
<keyword evidence="2" id="KW-1185">Reference proteome</keyword>